<evidence type="ECO:0000256" key="5">
    <source>
        <dbReference type="ARBA" id="ARBA00022679"/>
    </source>
</evidence>
<gene>
    <name evidence="10" type="ORF">ACFO0G_14345</name>
</gene>
<dbReference type="SUPFAM" id="SSF55874">
    <property type="entry name" value="ATPase domain of HSP90 chaperone/DNA topoisomerase II/histidine kinase"/>
    <property type="match status" value="1"/>
</dbReference>
<evidence type="ECO:0000256" key="8">
    <source>
        <dbReference type="SAM" id="Phobius"/>
    </source>
</evidence>
<feature type="domain" description="Histidine kinase" evidence="9">
    <location>
        <begin position="357"/>
        <end position="568"/>
    </location>
</feature>
<dbReference type="InterPro" id="IPR036890">
    <property type="entry name" value="HATPase_C_sf"/>
</dbReference>
<dbReference type="GO" id="GO:0016301">
    <property type="term" value="F:kinase activity"/>
    <property type="evidence" value="ECO:0007669"/>
    <property type="project" value="UniProtKB-KW"/>
</dbReference>
<organism evidence="10 11">
    <name type="scientific">Arthrobacter sedimenti</name>
    <dbReference type="NCBI Taxonomy" id="2694931"/>
    <lineage>
        <taxon>Bacteria</taxon>
        <taxon>Bacillati</taxon>
        <taxon>Actinomycetota</taxon>
        <taxon>Actinomycetes</taxon>
        <taxon>Micrococcales</taxon>
        <taxon>Micrococcaceae</taxon>
        <taxon>Arthrobacter</taxon>
    </lineage>
</organism>
<evidence type="ECO:0000259" key="9">
    <source>
        <dbReference type="PROSITE" id="PS50109"/>
    </source>
</evidence>
<dbReference type="PRINTS" id="PR00344">
    <property type="entry name" value="BCTRLSENSOR"/>
</dbReference>
<dbReference type="SMART" id="SM00387">
    <property type="entry name" value="HATPase_c"/>
    <property type="match status" value="1"/>
</dbReference>
<dbReference type="EMBL" id="JBHSDQ010000006">
    <property type="protein sequence ID" value="MFC4397277.1"/>
    <property type="molecule type" value="Genomic_DNA"/>
</dbReference>
<dbReference type="InterPro" id="IPR004358">
    <property type="entry name" value="Sig_transdc_His_kin-like_C"/>
</dbReference>
<dbReference type="CDD" id="cd00075">
    <property type="entry name" value="HATPase"/>
    <property type="match status" value="1"/>
</dbReference>
<dbReference type="Gene3D" id="3.30.450.20">
    <property type="entry name" value="PAS domain"/>
    <property type="match status" value="1"/>
</dbReference>
<evidence type="ECO:0000256" key="3">
    <source>
        <dbReference type="ARBA" id="ARBA00012438"/>
    </source>
</evidence>
<evidence type="ECO:0000256" key="1">
    <source>
        <dbReference type="ARBA" id="ARBA00000085"/>
    </source>
</evidence>
<comment type="catalytic activity">
    <reaction evidence="1">
        <text>ATP + protein L-histidine = ADP + protein N-phospho-L-histidine.</text>
        <dbReference type="EC" id="2.7.13.3"/>
    </reaction>
</comment>
<feature type="transmembrane region" description="Helical" evidence="8">
    <location>
        <begin position="171"/>
        <end position="193"/>
    </location>
</feature>
<dbReference type="Pfam" id="PF02518">
    <property type="entry name" value="HATPase_c"/>
    <property type="match status" value="1"/>
</dbReference>
<keyword evidence="5" id="KW-0808">Transferase</keyword>
<protein>
    <recommendedName>
        <fullName evidence="3">histidine kinase</fullName>
        <ecNumber evidence="3">2.7.13.3</ecNumber>
    </recommendedName>
</protein>
<proteinExistence type="predicted"/>
<dbReference type="PANTHER" id="PTHR43047">
    <property type="entry name" value="TWO-COMPONENT HISTIDINE PROTEIN KINASE"/>
    <property type="match status" value="1"/>
</dbReference>
<keyword evidence="7" id="KW-0902">Two-component regulatory system</keyword>
<accession>A0ABV8WKL4</accession>
<dbReference type="PANTHER" id="PTHR43047:SF72">
    <property type="entry name" value="OSMOSENSING HISTIDINE PROTEIN KINASE SLN1"/>
    <property type="match status" value="1"/>
</dbReference>
<evidence type="ECO:0000256" key="4">
    <source>
        <dbReference type="ARBA" id="ARBA00022553"/>
    </source>
</evidence>
<dbReference type="RefSeq" id="WP_376978409.1">
    <property type="nucleotide sequence ID" value="NZ_JBHSDQ010000006.1"/>
</dbReference>
<dbReference type="PROSITE" id="PS50109">
    <property type="entry name" value="HIS_KIN"/>
    <property type="match status" value="1"/>
</dbReference>
<keyword evidence="8" id="KW-1133">Transmembrane helix</keyword>
<dbReference type="Gene3D" id="1.10.287.130">
    <property type="match status" value="1"/>
</dbReference>
<keyword evidence="4" id="KW-0597">Phosphoprotein</keyword>
<dbReference type="Pfam" id="PF00512">
    <property type="entry name" value="HisKA"/>
    <property type="match status" value="1"/>
</dbReference>
<evidence type="ECO:0000313" key="10">
    <source>
        <dbReference type="EMBL" id="MFC4397277.1"/>
    </source>
</evidence>
<dbReference type="InterPro" id="IPR005467">
    <property type="entry name" value="His_kinase_dom"/>
</dbReference>
<name>A0ABV8WKL4_9MICC</name>
<keyword evidence="8" id="KW-0812">Transmembrane</keyword>
<evidence type="ECO:0000256" key="6">
    <source>
        <dbReference type="ARBA" id="ARBA00022777"/>
    </source>
</evidence>
<dbReference type="InterPro" id="IPR003661">
    <property type="entry name" value="HisK_dim/P_dom"/>
</dbReference>
<comment type="subcellular location">
    <subcellularLocation>
        <location evidence="2">Cell membrane</location>
    </subcellularLocation>
</comment>
<dbReference type="EC" id="2.7.13.3" evidence="3"/>
<dbReference type="SMART" id="SM00388">
    <property type="entry name" value="HisKA"/>
    <property type="match status" value="1"/>
</dbReference>
<keyword evidence="11" id="KW-1185">Reference proteome</keyword>
<dbReference type="Proteomes" id="UP001595778">
    <property type="component" value="Unassembled WGS sequence"/>
</dbReference>
<reference evidence="11" key="1">
    <citation type="journal article" date="2019" name="Int. J. Syst. Evol. Microbiol.">
        <title>The Global Catalogue of Microorganisms (GCM) 10K type strain sequencing project: providing services to taxonomists for standard genome sequencing and annotation.</title>
        <authorList>
            <consortium name="The Broad Institute Genomics Platform"/>
            <consortium name="The Broad Institute Genome Sequencing Center for Infectious Disease"/>
            <person name="Wu L."/>
            <person name="Ma J."/>
        </authorList>
    </citation>
    <scope>NUCLEOTIDE SEQUENCE [LARGE SCALE GENOMIC DNA]</scope>
    <source>
        <strain evidence="11">PJ61</strain>
    </source>
</reference>
<sequence length="568" mass="59386">MVIQEQQGTAGDAGLARKTTVQPVVSNRLDGLFGGLSARMRVVAAQSPVTLAMALVIVATAVFSPETFSNSLFVAALVFHLAIAAFCVTMPWGRVPATAFAVIPLMDCIAIGLTRQAGGPTFSVLSVMLVFPVIWLSAQVRPYMPALAIGGTILSIVAPAALQGAPPAGGSMIRTLILPLVMSVIAVTAHVVATTIRRQRITLVENEHEMARTLGESVRRQNLLDAVLKAVGVGVWVVDRRGNTVLTNRAMRADPVLAAVTQPVGGSGPGGGPGLLVSADRSTPVTDSRLPAARAAAGEAFTDELYWAGPAGRQRAYSVSSQSFPPAGGQEGGAVITFVDVTSLISALAAKDNFVATVSHELRTPLTSILGYLELVLDEPGHEEIQEELLVVRRNAEHLLSLVNDLIAVASERVDLSLEETDLARLLAVEINAALPAAASNGLQLALDAGQPLPGRMDPKRISQVIQSLLSNAIKYSPDGGLVTVRAYRNGQGLVCTITDTGLGMTEEEQEQAFTKFFRSARSRETAIPGAGLGLIVSKTIVEGHGGSISLDSEPGVGTSVTFILPPS</sequence>
<evidence type="ECO:0000313" key="11">
    <source>
        <dbReference type="Proteomes" id="UP001595778"/>
    </source>
</evidence>
<keyword evidence="6 10" id="KW-0418">Kinase</keyword>
<comment type="caution">
    <text evidence="10">The sequence shown here is derived from an EMBL/GenBank/DDBJ whole genome shotgun (WGS) entry which is preliminary data.</text>
</comment>
<feature type="transmembrane region" description="Helical" evidence="8">
    <location>
        <begin position="119"/>
        <end position="138"/>
    </location>
</feature>
<dbReference type="InterPro" id="IPR003594">
    <property type="entry name" value="HATPase_dom"/>
</dbReference>
<evidence type="ECO:0000256" key="2">
    <source>
        <dbReference type="ARBA" id="ARBA00004236"/>
    </source>
</evidence>
<keyword evidence="8" id="KW-0472">Membrane</keyword>
<dbReference type="CDD" id="cd00082">
    <property type="entry name" value="HisKA"/>
    <property type="match status" value="1"/>
</dbReference>
<dbReference type="Gene3D" id="3.30.565.10">
    <property type="entry name" value="Histidine kinase-like ATPase, C-terminal domain"/>
    <property type="match status" value="1"/>
</dbReference>
<dbReference type="InterPro" id="IPR036097">
    <property type="entry name" value="HisK_dim/P_sf"/>
</dbReference>
<feature type="transmembrane region" description="Helical" evidence="8">
    <location>
        <begin position="145"/>
        <end position="165"/>
    </location>
</feature>
<feature type="transmembrane region" description="Helical" evidence="8">
    <location>
        <begin position="68"/>
        <end position="88"/>
    </location>
</feature>
<evidence type="ECO:0000256" key="7">
    <source>
        <dbReference type="ARBA" id="ARBA00023012"/>
    </source>
</evidence>
<feature type="transmembrane region" description="Helical" evidence="8">
    <location>
        <begin position="42"/>
        <end position="62"/>
    </location>
</feature>
<dbReference type="SUPFAM" id="SSF47384">
    <property type="entry name" value="Homodimeric domain of signal transducing histidine kinase"/>
    <property type="match status" value="1"/>
</dbReference>